<evidence type="ECO:0000256" key="11">
    <source>
        <dbReference type="ARBA" id="ARBA00023128"/>
    </source>
</evidence>
<comment type="caution">
    <text evidence="16">The sequence shown here is derived from an EMBL/GenBank/DDBJ whole genome shotgun (WGS) entry which is preliminary data.</text>
</comment>
<dbReference type="GO" id="GO:0005509">
    <property type="term" value="F:calcium ion binding"/>
    <property type="evidence" value="ECO:0007669"/>
    <property type="project" value="InterPro"/>
</dbReference>
<protein>
    <recommendedName>
        <fullName evidence="15">EF-hand domain-containing protein</fullName>
    </recommendedName>
</protein>
<keyword evidence="10" id="KW-0406">Ion transport</keyword>
<gene>
    <name evidence="16" type="ORF">OFUS_LOCUS18193</name>
</gene>
<evidence type="ECO:0000256" key="10">
    <source>
        <dbReference type="ARBA" id="ARBA00023065"/>
    </source>
</evidence>
<dbReference type="PANTHER" id="PTHR12294:SF1">
    <property type="entry name" value="CALCIUM UPTAKE PROTEIN 1, MITOCHONDRIAL"/>
    <property type="match status" value="1"/>
</dbReference>
<keyword evidence="4" id="KW-0109">Calcium transport</keyword>
<feature type="domain" description="EF-hand" evidence="15">
    <location>
        <begin position="364"/>
        <end position="399"/>
    </location>
</feature>
<dbReference type="PANTHER" id="PTHR12294">
    <property type="entry name" value="EF HAND DOMAIN FAMILY A1,A2-RELATED"/>
    <property type="match status" value="1"/>
</dbReference>
<dbReference type="GO" id="GO:0005758">
    <property type="term" value="C:mitochondrial intermembrane space"/>
    <property type="evidence" value="ECO:0007669"/>
    <property type="project" value="UniProtKB-SubCell"/>
</dbReference>
<dbReference type="Proteomes" id="UP000749559">
    <property type="component" value="Unassembled WGS sequence"/>
</dbReference>
<keyword evidence="3" id="KW-0813">Transport</keyword>
<evidence type="ECO:0000256" key="3">
    <source>
        <dbReference type="ARBA" id="ARBA00022448"/>
    </source>
</evidence>
<dbReference type="SMART" id="SM00054">
    <property type="entry name" value="EFh"/>
    <property type="match status" value="2"/>
</dbReference>
<evidence type="ECO:0000256" key="8">
    <source>
        <dbReference type="ARBA" id="ARBA00022837"/>
    </source>
</evidence>
<dbReference type="GO" id="GO:0051560">
    <property type="term" value="P:mitochondrial calcium ion homeostasis"/>
    <property type="evidence" value="ECO:0007669"/>
    <property type="project" value="TreeGrafter"/>
</dbReference>
<dbReference type="InterPro" id="IPR011992">
    <property type="entry name" value="EF-hand-dom_pair"/>
</dbReference>
<name>A0A8S4PIW9_OWEFU</name>
<dbReference type="CDD" id="cd15900">
    <property type="entry name" value="EFh_MICU"/>
    <property type="match status" value="1"/>
</dbReference>
<evidence type="ECO:0000313" key="16">
    <source>
        <dbReference type="EMBL" id="CAH1793329.1"/>
    </source>
</evidence>
<dbReference type="OrthoDB" id="10056860at2759"/>
<evidence type="ECO:0000313" key="17">
    <source>
        <dbReference type="Proteomes" id="UP000749559"/>
    </source>
</evidence>
<evidence type="ECO:0000256" key="9">
    <source>
        <dbReference type="ARBA" id="ARBA00022946"/>
    </source>
</evidence>
<keyword evidence="5" id="KW-0479">Metal-binding</keyword>
<evidence type="ECO:0000256" key="12">
    <source>
        <dbReference type="ARBA" id="ARBA00023136"/>
    </source>
</evidence>
<keyword evidence="6" id="KW-0677">Repeat</keyword>
<evidence type="ECO:0000256" key="4">
    <source>
        <dbReference type="ARBA" id="ARBA00022568"/>
    </source>
</evidence>
<evidence type="ECO:0000259" key="15">
    <source>
        <dbReference type="PROSITE" id="PS50222"/>
    </source>
</evidence>
<dbReference type="AlphaFoldDB" id="A0A8S4PIW9"/>
<evidence type="ECO:0000256" key="7">
    <source>
        <dbReference type="ARBA" id="ARBA00022792"/>
    </source>
</evidence>
<evidence type="ECO:0000256" key="13">
    <source>
        <dbReference type="ARBA" id="ARBA00038333"/>
    </source>
</evidence>
<sequence length="430" mass="49391">MITFVLLFNGLEPIQEYLTSEETTGKSSPFPKVDAAEKEAVGSNGDTTEELEERGQKKKKKKVGFRDRKIIEYEDRIRAYSTPDKIFRYFATLKVKSEHGESEIYMTPDDFVRSITPGVKQPENLGLDQFKKFDPKTQKIVSKLEHDSIFYKLGESGLISFSDYIFLLTLLSTPQRMFEIAFRMFDFNGDGDVDVEEFAKVQTIIRSQTSIGQRHRDHSTTGSTLKGMNSALSIYFFGKKFDKKLTINEFLEFQKQLQDEVLKIEFQRYEKDEENKISEKDFAEILLQYAGFNDAKQDRIMKRVKKVFKEDPPGISFREFQDFFSLLSSINDVDTALTFYHVAGASIDQATLKHVASTVAHVTLSDHIVNVVFTIFDEDNDGQLSNKEFVSVMKQRVMRGLEKPKDTGLVKLLSSMVKCARQNTPSLYEH</sequence>
<keyword evidence="9" id="KW-0809">Transit peptide</keyword>
<evidence type="ECO:0000256" key="5">
    <source>
        <dbReference type="ARBA" id="ARBA00022723"/>
    </source>
</evidence>
<keyword evidence="7" id="KW-0999">Mitochondrion inner membrane</keyword>
<evidence type="ECO:0000256" key="1">
    <source>
        <dbReference type="ARBA" id="ARBA00004273"/>
    </source>
</evidence>
<feature type="domain" description="EF-hand" evidence="15">
    <location>
        <begin position="173"/>
        <end position="208"/>
    </location>
</feature>
<dbReference type="PROSITE" id="PS00018">
    <property type="entry name" value="EF_HAND_1"/>
    <property type="match status" value="2"/>
</dbReference>
<dbReference type="SUPFAM" id="SSF47473">
    <property type="entry name" value="EF-hand"/>
    <property type="match status" value="2"/>
</dbReference>
<organism evidence="16 17">
    <name type="scientific">Owenia fusiformis</name>
    <name type="common">Polychaete worm</name>
    <dbReference type="NCBI Taxonomy" id="6347"/>
    <lineage>
        <taxon>Eukaryota</taxon>
        <taxon>Metazoa</taxon>
        <taxon>Spiralia</taxon>
        <taxon>Lophotrochozoa</taxon>
        <taxon>Annelida</taxon>
        <taxon>Polychaeta</taxon>
        <taxon>Sedentaria</taxon>
        <taxon>Canalipalpata</taxon>
        <taxon>Sabellida</taxon>
        <taxon>Oweniida</taxon>
        <taxon>Oweniidae</taxon>
        <taxon>Owenia</taxon>
    </lineage>
</organism>
<dbReference type="EMBL" id="CAIIXF020000009">
    <property type="protein sequence ID" value="CAH1793329.1"/>
    <property type="molecule type" value="Genomic_DNA"/>
</dbReference>
<dbReference type="Gene3D" id="1.10.238.10">
    <property type="entry name" value="EF-hand"/>
    <property type="match status" value="3"/>
</dbReference>
<evidence type="ECO:0000256" key="14">
    <source>
        <dbReference type="SAM" id="MobiDB-lite"/>
    </source>
</evidence>
<keyword evidence="17" id="KW-1185">Reference proteome</keyword>
<dbReference type="InterPro" id="IPR002048">
    <property type="entry name" value="EF_hand_dom"/>
</dbReference>
<dbReference type="InterPro" id="IPR039800">
    <property type="entry name" value="MICU1/2/3"/>
</dbReference>
<dbReference type="GO" id="GO:0036444">
    <property type="term" value="P:calcium import into the mitochondrion"/>
    <property type="evidence" value="ECO:0007669"/>
    <property type="project" value="TreeGrafter"/>
</dbReference>
<comment type="subcellular location">
    <subcellularLocation>
        <location evidence="1">Mitochondrion inner membrane</location>
    </subcellularLocation>
    <subcellularLocation>
        <location evidence="2">Mitochondrion intermembrane space</location>
    </subcellularLocation>
</comment>
<dbReference type="PROSITE" id="PS50222">
    <property type="entry name" value="EF_HAND_2"/>
    <property type="match status" value="2"/>
</dbReference>
<comment type="similarity">
    <text evidence="13">Belongs to the MICU1 family. MICU1 subfamily.</text>
</comment>
<dbReference type="GO" id="GO:1990246">
    <property type="term" value="C:uniplex complex"/>
    <property type="evidence" value="ECO:0007669"/>
    <property type="project" value="TreeGrafter"/>
</dbReference>
<keyword evidence="8" id="KW-0106">Calcium</keyword>
<accession>A0A8S4PIW9</accession>
<keyword evidence="12" id="KW-0472">Membrane</keyword>
<keyword evidence="11" id="KW-0496">Mitochondrion</keyword>
<reference evidence="16" key="1">
    <citation type="submission" date="2022-03" db="EMBL/GenBank/DDBJ databases">
        <authorList>
            <person name="Martin C."/>
        </authorList>
    </citation>
    <scope>NUCLEOTIDE SEQUENCE</scope>
</reference>
<dbReference type="Pfam" id="PF13833">
    <property type="entry name" value="EF-hand_8"/>
    <property type="match status" value="1"/>
</dbReference>
<evidence type="ECO:0000256" key="2">
    <source>
        <dbReference type="ARBA" id="ARBA00004569"/>
    </source>
</evidence>
<evidence type="ECO:0000256" key="6">
    <source>
        <dbReference type="ARBA" id="ARBA00022737"/>
    </source>
</evidence>
<proteinExistence type="inferred from homology"/>
<dbReference type="InterPro" id="IPR018247">
    <property type="entry name" value="EF_Hand_1_Ca_BS"/>
</dbReference>
<feature type="region of interest" description="Disordered" evidence="14">
    <location>
        <begin position="20"/>
        <end position="58"/>
    </location>
</feature>